<comment type="caution">
    <text evidence="4">The sequence shown here is derived from an EMBL/GenBank/DDBJ whole genome shotgun (WGS) entry which is preliminary data.</text>
</comment>
<dbReference type="EMBL" id="JAKNSF020000139">
    <property type="protein sequence ID" value="KAK7712130.1"/>
    <property type="molecule type" value="Genomic_DNA"/>
</dbReference>
<dbReference type="PANTHER" id="PTHR24198">
    <property type="entry name" value="ANKYRIN REPEAT AND PROTEIN KINASE DOMAIN-CONTAINING PROTEIN"/>
    <property type="match status" value="1"/>
</dbReference>
<feature type="repeat" description="ANK" evidence="3">
    <location>
        <begin position="187"/>
        <end position="219"/>
    </location>
</feature>
<accession>A0ABR1NR32</accession>
<dbReference type="SMART" id="SM00248">
    <property type="entry name" value="ANK"/>
    <property type="match status" value="6"/>
</dbReference>
<evidence type="ECO:0000256" key="2">
    <source>
        <dbReference type="ARBA" id="ARBA00023043"/>
    </source>
</evidence>
<evidence type="ECO:0000313" key="4">
    <source>
        <dbReference type="EMBL" id="KAK7712130.1"/>
    </source>
</evidence>
<feature type="repeat" description="ANK" evidence="3">
    <location>
        <begin position="222"/>
        <end position="254"/>
    </location>
</feature>
<dbReference type="Proteomes" id="UP001430848">
    <property type="component" value="Unassembled WGS sequence"/>
</dbReference>
<feature type="repeat" description="ANK" evidence="3">
    <location>
        <begin position="257"/>
        <end position="289"/>
    </location>
</feature>
<organism evidence="4 5">
    <name type="scientific">Diaporthe eres</name>
    <name type="common">Phomopsis oblonga</name>
    <dbReference type="NCBI Taxonomy" id="83184"/>
    <lineage>
        <taxon>Eukaryota</taxon>
        <taxon>Fungi</taxon>
        <taxon>Dikarya</taxon>
        <taxon>Ascomycota</taxon>
        <taxon>Pezizomycotina</taxon>
        <taxon>Sordariomycetes</taxon>
        <taxon>Sordariomycetidae</taxon>
        <taxon>Diaporthales</taxon>
        <taxon>Diaporthaceae</taxon>
        <taxon>Diaporthe</taxon>
        <taxon>Diaporthe eres species complex</taxon>
    </lineage>
</organism>
<dbReference type="PROSITE" id="PS50297">
    <property type="entry name" value="ANK_REP_REGION"/>
    <property type="match status" value="3"/>
</dbReference>
<sequence length="376" mass="41574">MLVCIQFDTLDFFKEILQSLELAQSDLDYCLETAGRFGHADLVEYLLDMGANPFNEHALRAVIPDRPDILRQLFQKERLRQTMPKCIGAYILLPVMGNGAGDAEALDELIRTETINFTRLESLGGHPDFDGVYEEYKWIRFTPLGLAIQGVDGKFDTNMIAMEKFLDAGANPDGIAECSEHWTTGSPLMTALMVAIETGREDAVNMLLHYGADVNARPRIRTTRTALQYAAELGNMDMVRLLLNRGADANSSAPSRGGATALQFASMSGNCNMVAHLLDHGAQLDALPSRIDGMWPLEGAAANGRLDMIRYLWELKMRADMAGMPYGIFSDRQCLRAMSFAGKNGHIGCRDFVSELSGISVDRLQTDEYGAPWIAY</sequence>
<evidence type="ECO:0008006" key="6">
    <source>
        <dbReference type="Google" id="ProtNLM"/>
    </source>
</evidence>
<dbReference type="Pfam" id="PF00023">
    <property type="entry name" value="Ank"/>
    <property type="match status" value="1"/>
</dbReference>
<evidence type="ECO:0000313" key="5">
    <source>
        <dbReference type="Proteomes" id="UP001430848"/>
    </source>
</evidence>
<gene>
    <name evidence="4" type="ORF">SLS63_012499</name>
</gene>
<reference evidence="4 5" key="1">
    <citation type="submission" date="2024-02" db="EMBL/GenBank/DDBJ databases">
        <title>De novo assembly and annotation of 12 fungi associated with fruit tree decline syndrome in Ontario, Canada.</title>
        <authorList>
            <person name="Sulman M."/>
            <person name="Ellouze W."/>
            <person name="Ilyukhin E."/>
        </authorList>
    </citation>
    <scope>NUCLEOTIDE SEQUENCE [LARGE SCALE GENOMIC DNA]</scope>
    <source>
        <strain evidence="4 5">M169</strain>
    </source>
</reference>
<evidence type="ECO:0000256" key="3">
    <source>
        <dbReference type="PROSITE-ProRule" id="PRU00023"/>
    </source>
</evidence>
<keyword evidence="5" id="KW-1185">Reference proteome</keyword>
<dbReference type="Gene3D" id="1.25.40.20">
    <property type="entry name" value="Ankyrin repeat-containing domain"/>
    <property type="match status" value="1"/>
</dbReference>
<dbReference type="Pfam" id="PF12796">
    <property type="entry name" value="Ank_2"/>
    <property type="match status" value="1"/>
</dbReference>
<protein>
    <recommendedName>
        <fullName evidence="6">Ankyrin repeat protein</fullName>
    </recommendedName>
</protein>
<evidence type="ECO:0000256" key="1">
    <source>
        <dbReference type="ARBA" id="ARBA00022737"/>
    </source>
</evidence>
<keyword evidence="2 3" id="KW-0040">ANK repeat</keyword>
<dbReference type="InterPro" id="IPR002110">
    <property type="entry name" value="Ankyrin_rpt"/>
</dbReference>
<dbReference type="PANTHER" id="PTHR24198:SF165">
    <property type="entry name" value="ANKYRIN REPEAT-CONTAINING PROTEIN-RELATED"/>
    <property type="match status" value="1"/>
</dbReference>
<dbReference type="InterPro" id="IPR036770">
    <property type="entry name" value="Ankyrin_rpt-contain_sf"/>
</dbReference>
<dbReference type="PROSITE" id="PS50088">
    <property type="entry name" value="ANK_REPEAT"/>
    <property type="match status" value="3"/>
</dbReference>
<dbReference type="SUPFAM" id="SSF48403">
    <property type="entry name" value="Ankyrin repeat"/>
    <property type="match status" value="1"/>
</dbReference>
<proteinExistence type="predicted"/>
<name>A0ABR1NR32_DIAER</name>
<keyword evidence="1" id="KW-0677">Repeat</keyword>